<evidence type="ECO:0000313" key="8">
    <source>
        <dbReference type="Proteomes" id="UP000013015"/>
    </source>
</evidence>
<dbReference type="Pfam" id="PF02361">
    <property type="entry name" value="CbiQ"/>
    <property type="match status" value="1"/>
</dbReference>
<evidence type="ECO:0000256" key="4">
    <source>
        <dbReference type="ARBA" id="ARBA00023136"/>
    </source>
</evidence>
<dbReference type="PANTHER" id="PTHR33514">
    <property type="entry name" value="PROTEIN ABCI12, CHLOROPLASTIC"/>
    <property type="match status" value="1"/>
</dbReference>
<feature type="region of interest" description="Disordered" evidence="5">
    <location>
        <begin position="1"/>
        <end position="106"/>
    </location>
</feature>
<keyword evidence="3 6" id="KW-1133">Transmembrane helix</keyword>
<comment type="caution">
    <text evidence="7">The sequence shown here is derived from an EMBL/GenBank/DDBJ whole genome shotgun (WGS) entry which is preliminary data.</text>
</comment>
<evidence type="ECO:0000256" key="2">
    <source>
        <dbReference type="ARBA" id="ARBA00022692"/>
    </source>
</evidence>
<dbReference type="InterPro" id="IPR003339">
    <property type="entry name" value="ABC/ECF_trnsptr_transmembrane"/>
</dbReference>
<dbReference type="PANTHER" id="PTHR33514:SF13">
    <property type="entry name" value="PROTEIN ABCI12, CHLOROPLASTIC"/>
    <property type="match status" value="1"/>
</dbReference>
<protein>
    <submittedName>
        <fullName evidence="7">Uncharacterized protein</fullName>
    </submittedName>
</protein>
<gene>
    <name evidence="7" type="ORF">HMPREF9004_0952</name>
</gene>
<dbReference type="PATRIC" id="fig|888050.3.peg.898"/>
<reference evidence="7 8" key="1">
    <citation type="submission" date="2013-03" db="EMBL/GenBank/DDBJ databases">
        <title>Reference genome for the Human Microbiome Project.</title>
        <authorList>
            <person name="Aqrawi P."/>
            <person name="Ayvaz T."/>
            <person name="Bess C."/>
            <person name="Blankenburg K."/>
            <person name="Coyle M."/>
            <person name="Deng J."/>
            <person name="Forbes L."/>
            <person name="Fowler G."/>
            <person name="Francisco L."/>
            <person name="Fu Q."/>
            <person name="Gibbs R."/>
            <person name="Gross S."/>
            <person name="Gubbala S."/>
            <person name="Hale W."/>
            <person name="Hemphill L."/>
            <person name="Highlander S."/>
            <person name="Hirani K."/>
            <person name="Jackson L."/>
            <person name="Jakkamsetti A."/>
            <person name="Javaid M."/>
            <person name="Jayaseelan J.C."/>
            <person name="Jiang H."/>
            <person name="Joshi V."/>
            <person name="Korchina V."/>
            <person name="Kovar C."/>
            <person name="Lara F."/>
            <person name="Lee S."/>
            <person name="Liu Y."/>
            <person name="Mata R."/>
            <person name="Mathew T."/>
            <person name="Munidasa M."/>
            <person name="Muzny D."/>
            <person name="Nazareth L."/>
            <person name="Ngo R."/>
            <person name="Nguyen L."/>
            <person name="Nguyen N."/>
            <person name="Okwuonu G."/>
            <person name="Ongeri F."/>
            <person name="Palculict T."/>
            <person name="Patil S."/>
            <person name="Petrosino J."/>
            <person name="Pham C."/>
            <person name="Pham P."/>
            <person name="Pu L.-L."/>
            <person name="Qin X."/>
            <person name="Qu J."/>
            <person name="Reid J."/>
            <person name="Ross M."/>
            <person name="Ruth R."/>
            <person name="Saada N."/>
            <person name="San Lucas F."/>
            <person name="Santibanez J."/>
            <person name="Shang Y."/>
            <person name="Simmons D."/>
            <person name="Song X.-Z."/>
            <person name="Tang L.-Y."/>
            <person name="Thornton R."/>
            <person name="Warren J."/>
            <person name="Weissenberger G."/>
            <person name="Wilczek-Boney K."/>
            <person name="Worley K."/>
            <person name="Youmans B."/>
            <person name="Zhang J."/>
            <person name="Zhang L."/>
            <person name="Zhao Z."/>
            <person name="Zhou C."/>
            <person name="Zhu D."/>
            <person name="Zhu Y."/>
        </authorList>
    </citation>
    <scope>NUCLEOTIDE SEQUENCE [LARGE SCALE GENOMIC DNA]</scope>
    <source>
        <strain evidence="7 8">F0333</strain>
    </source>
</reference>
<dbReference type="OrthoDB" id="4640601at2"/>
<keyword evidence="2 6" id="KW-0812">Transmembrane</keyword>
<dbReference type="eggNOG" id="COG0619">
    <property type="taxonomic scope" value="Bacteria"/>
</dbReference>
<dbReference type="CDD" id="cd16914">
    <property type="entry name" value="EcfT"/>
    <property type="match status" value="1"/>
</dbReference>
<feature type="transmembrane region" description="Helical" evidence="6">
    <location>
        <begin position="338"/>
        <end position="357"/>
    </location>
</feature>
<feature type="transmembrane region" description="Helical" evidence="6">
    <location>
        <begin position="201"/>
        <end position="223"/>
    </location>
</feature>
<keyword evidence="8" id="KW-1185">Reference proteome</keyword>
<name>N6XB31_9ACTO</name>
<dbReference type="AlphaFoldDB" id="N6XB31"/>
<accession>N6XB31</accession>
<feature type="compositionally biased region" description="Basic and acidic residues" evidence="5">
    <location>
        <begin position="11"/>
        <end position="26"/>
    </location>
</feature>
<sequence>MSCEEPQESPLSRKESRVTREGRSEGKNIGSRFQVDRSEAEAEGTQVAPNRTQAEAEGTQVAPKKTQAGTGGTQVAPNKAEAGTEGGASGGHRPTRARDFTKRPKPKERRRIGFFIPRLLPWSSPLSRVQPEVLILAWTLLTTFVLVWPKWPTLGIVALLLLLTSIFGRIPLSAVPIPPIWFWSGLIGGMIGASIDGGILIFLRLIALSLVLLWGSALLLWTFSTARIAQALRRLISPLRFVGAPVDEWARIMGLALTAMPVLAEQSQAVVDAAKLRMGGEWTRMGLRSSLRLGVDVTTAVLSAASRSARDTGRAMSMRGGLDPLTTEPLRLGLNDGVAAVLSALALAGIIAAHVLVDLGGS</sequence>
<dbReference type="STRING" id="888050.HMPREF9004_0952"/>
<dbReference type="GO" id="GO:0005886">
    <property type="term" value="C:plasma membrane"/>
    <property type="evidence" value="ECO:0007669"/>
    <property type="project" value="TreeGrafter"/>
</dbReference>
<keyword evidence="4 6" id="KW-0472">Membrane</keyword>
<evidence type="ECO:0000256" key="5">
    <source>
        <dbReference type="SAM" id="MobiDB-lite"/>
    </source>
</evidence>
<evidence type="ECO:0000256" key="3">
    <source>
        <dbReference type="ARBA" id="ARBA00022989"/>
    </source>
</evidence>
<dbReference type="RefSeq" id="WP_005962865.1">
    <property type="nucleotide sequence ID" value="NZ_CP040505.1"/>
</dbReference>
<comment type="subcellular location">
    <subcellularLocation>
        <location evidence="1">Membrane</location>
        <topology evidence="1">Multi-pass membrane protein</topology>
    </subcellularLocation>
</comment>
<evidence type="ECO:0000313" key="7">
    <source>
        <dbReference type="EMBL" id="ENO18383.1"/>
    </source>
</evidence>
<evidence type="ECO:0000256" key="1">
    <source>
        <dbReference type="ARBA" id="ARBA00004141"/>
    </source>
</evidence>
<dbReference type="Proteomes" id="UP000013015">
    <property type="component" value="Unassembled WGS sequence"/>
</dbReference>
<evidence type="ECO:0000256" key="6">
    <source>
        <dbReference type="SAM" id="Phobius"/>
    </source>
</evidence>
<organism evidence="7 8">
    <name type="scientific">Schaalia cardiffensis F0333</name>
    <dbReference type="NCBI Taxonomy" id="888050"/>
    <lineage>
        <taxon>Bacteria</taxon>
        <taxon>Bacillati</taxon>
        <taxon>Actinomycetota</taxon>
        <taxon>Actinomycetes</taxon>
        <taxon>Actinomycetales</taxon>
        <taxon>Actinomycetaceae</taxon>
        <taxon>Schaalia</taxon>
    </lineage>
</organism>
<feature type="transmembrane region" description="Helical" evidence="6">
    <location>
        <begin position="179"/>
        <end position="195"/>
    </location>
</feature>
<dbReference type="EMBL" id="AQHZ01000015">
    <property type="protein sequence ID" value="ENO18383.1"/>
    <property type="molecule type" value="Genomic_DNA"/>
</dbReference>
<proteinExistence type="predicted"/>
<dbReference type="HOGENOM" id="CLU_065307_0_0_11"/>